<organism evidence="1 2">
    <name type="scientific">Pyramidobacter piscolens W5455</name>
    <dbReference type="NCBI Taxonomy" id="352165"/>
    <lineage>
        <taxon>Bacteria</taxon>
        <taxon>Thermotogati</taxon>
        <taxon>Synergistota</taxon>
        <taxon>Synergistia</taxon>
        <taxon>Synergistales</taxon>
        <taxon>Dethiosulfovibrionaceae</taxon>
        <taxon>Pyramidobacter</taxon>
    </lineage>
</organism>
<name>A0ABM9ZX65_9BACT</name>
<comment type="caution">
    <text evidence="1">The sequence shown here is derived from an EMBL/GenBank/DDBJ whole genome shotgun (WGS) entry which is preliminary data.</text>
</comment>
<evidence type="ECO:0000313" key="2">
    <source>
        <dbReference type="Proteomes" id="UP000006462"/>
    </source>
</evidence>
<evidence type="ECO:0000313" key="1">
    <source>
        <dbReference type="EMBL" id="EFB91494.1"/>
    </source>
</evidence>
<keyword evidence="2" id="KW-1185">Reference proteome</keyword>
<accession>A0ABM9ZX65</accession>
<reference evidence="1 2" key="1">
    <citation type="submission" date="2009-12" db="EMBL/GenBank/DDBJ databases">
        <authorList>
            <person name="Shrivastava S."/>
            <person name="Madupu R."/>
            <person name="Durkin A.S."/>
            <person name="Torralba M."/>
            <person name="Methe B."/>
            <person name="Sutton G.G."/>
            <person name="Strausberg R.L."/>
            <person name="Nelson K.E."/>
        </authorList>
    </citation>
    <scope>NUCLEOTIDE SEQUENCE [LARGE SCALE GENOMIC DNA]</scope>
    <source>
        <strain evidence="1 2">W5455</strain>
    </source>
</reference>
<gene>
    <name evidence="1" type="ORF">HMPREF7215_1579</name>
</gene>
<dbReference type="EMBL" id="ADFP01000039">
    <property type="protein sequence ID" value="EFB91494.1"/>
    <property type="molecule type" value="Genomic_DNA"/>
</dbReference>
<dbReference type="Proteomes" id="UP000006462">
    <property type="component" value="Unassembled WGS sequence"/>
</dbReference>
<protein>
    <submittedName>
        <fullName evidence="1">Uncharacterized protein</fullName>
    </submittedName>
</protein>
<sequence length="50" mass="5371">MPILDSNDECSPAPPAKIARLFPAEKTAAKKCKNSAAIYPEKVRRNGGSQ</sequence>
<proteinExistence type="predicted"/>